<keyword evidence="3" id="KW-1185">Reference proteome</keyword>
<dbReference type="EMBL" id="JASNQZ010000011">
    <property type="protein sequence ID" value="KAL0952000.1"/>
    <property type="molecule type" value="Genomic_DNA"/>
</dbReference>
<evidence type="ECO:0000313" key="3">
    <source>
        <dbReference type="Proteomes" id="UP001556367"/>
    </source>
</evidence>
<evidence type="ECO:0000313" key="2">
    <source>
        <dbReference type="EMBL" id="KAL0952000.1"/>
    </source>
</evidence>
<protein>
    <submittedName>
        <fullName evidence="2">Uncharacterized protein</fullName>
    </submittedName>
</protein>
<proteinExistence type="predicted"/>
<organism evidence="2 3">
    <name type="scientific">Hohenbuehelia grisea</name>
    <dbReference type="NCBI Taxonomy" id="104357"/>
    <lineage>
        <taxon>Eukaryota</taxon>
        <taxon>Fungi</taxon>
        <taxon>Dikarya</taxon>
        <taxon>Basidiomycota</taxon>
        <taxon>Agaricomycotina</taxon>
        <taxon>Agaricomycetes</taxon>
        <taxon>Agaricomycetidae</taxon>
        <taxon>Agaricales</taxon>
        <taxon>Pleurotineae</taxon>
        <taxon>Pleurotaceae</taxon>
        <taxon>Hohenbuehelia</taxon>
    </lineage>
</organism>
<feature type="region of interest" description="Disordered" evidence="1">
    <location>
        <begin position="462"/>
        <end position="511"/>
    </location>
</feature>
<feature type="compositionally biased region" description="Basic and acidic residues" evidence="1">
    <location>
        <begin position="486"/>
        <end position="496"/>
    </location>
</feature>
<accession>A0ABR3JA38</accession>
<sequence length="738" mass="81348">MSDAEVYARQLLPKRHGYPLWSPEPYGHSSTYRTKGVRIGDVGYITHSGAFETLFNIRAAPDDLFINCHGVPDGFEPIKLADPDIVHTDQYHTENATITSASSVRRGIGAGVGTSQNPLIPAGGGLNFECSWKSSQGGILHLPQGGSRLDAPRTHLFMEHAIQHAREWYHFANHTLQRGISNDALYLVTGCDKASSWMVGSFSEIDRGRQVQLYATAAGLGEARVSYSYSWSSTAPATYRVGPAGDAMSGLSIRPNDMVSYEALAKDGLMFGVDAPKGQNQCLFIRGFRLSLRQGIVSRLLRRLPSVAPIPIPHGLPLISSPFKTVMSLKSLKRRRSPDDKSLLRNMLPSKRIRRPRLTRTSSSPEPEANQATDPSPQLSTSPQQSTFDRVRFAHADYPPGTNNPHPVRPVRDALAFYQMAPMPSSPPPAHLSGNSRASGFDQDLFARPSYPESTWMVHSSHSQATACNSTPPGIHSTPPNEVAEGGEKTDDDARQRRMPSSTTRSIAENRFPSVIVDKGSEEGGFDLEMGLEAHRPAALSYTLHDNPTRALAPWDDLPTEFPAFQEISEPYHTVDELAKDTHQGIYAEYADNPLPLQQTVEGPREDSSESAIRLVPKSGTQRNWTALADESPSELYHPSILFNHKMLDSLPDAEVAVTHDDVWCSLVHEDEPWPSNLELMQRFTEKYTAHRILTQQSQPSFQMSVAVSGVTPMRIHEDVSQGHDLELSASEPAILSF</sequence>
<feature type="region of interest" description="Disordered" evidence="1">
    <location>
        <begin position="331"/>
        <end position="385"/>
    </location>
</feature>
<dbReference type="Proteomes" id="UP001556367">
    <property type="component" value="Unassembled WGS sequence"/>
</dbReference>
<feature type="compositionally biased region" description="Low complexity" evidence="1">
    <location>
        <begin position="359"/>
        <end position="385"/>
    </location>
</feature>
<gene>
    <name evidence="2" type="ORF">HGRIS_008652</name>
</gene>
<comment type="caution">
    <text evidence="2">The sequence shown here is derived from an EMBL/GenBank/DDBJ whole genome shotgun (WGS) entry which is preliminary data.</text>
</comment>
<name>A0ABR3JA38_9AGAR</name>
<reference evidence="3" key="1">
    <citation type="submission" date="2024-06" db="EMBL/GenBank/DDBJ databases">
        <title>Multi-omics analyses provide insights into the biosynthesis of the anticancer antibiotic pleurotin in Hohenbuehelia grisea.</title>
        <authorList>
            <person name="Weaver J.A."/>
            <person name="Alberti F."/>
        </authorList>
    </citation>
    <scope>NUCLEOTIDE SEQUENCE [LARGE SCALE GENOMIC DNA]</scope>
    <source>
        <strain evidence="3">T-177</strain>
    </source>
</reference>
<feature type="compositionally biased region" description="Polar residues" evidence="1">
    <location>
        <begin position="462"/>
        <end position="472"/>
    </location>
</feature>
<evidence type="ECO:0000256" key="1">
    <source>
        <dbReference type="SAM" id="MobiDB-lite"/>
    </source>
</evidence>